<name>A0ACC8XCK4_9FIRM</name>
<reference evidence="1" key="1">
    <citation type="submission" date="2016-08" db="EMBL/GenBank/DDBJ databases">
        <authorList>
            <person name="Ngugi D.K."/>
            <person name="Miyake S."/>
            <person name="Stingl U."/>
        </authorList>
    </citation>
    <scope>NUCLEOTIDE SEQUENCE</scope>
    <source>
        <strain evidence="1">SCG-D08WGA-EpuloA1</strain>
    </source>
</reference>
<proteinExistence type="predicted"/>
<evidence type="ECO:0000313" key="1">
    <source>
        <dbReference type="EMBL" id="ONI40477.1"/>
    </source>
</evidence>
<sequence>MRLVETSSFLMDKKLIVNIYDTENKLVLKRGTILGNREIRLIKNLRYHYIFIKDNYCVTKQKQIFSKETGAYIAQITQEFYAIAFDCMEKGGITNLSSFISTIKLLVNSLKNQHEKDPLKIIYIPNNLVPNSMISNTIVTAINCGIFGIILGFDNEKTVNLVLSDFLKDIGVFSEKIAKKEEASHTLIGYKHLQQYHNLDKSVLDAVMQHHEVEDGTGYPQQLRNNDIVEFAKIIQIVNFHTNFMYSHEILGCGANSLKDTLEPILKKFNQNLLNTFVQNTNFFMPDTMFKLSNYDMGILVKNNPNNLLKPIIQVIDNFSGKFAMNQIVDLTTISDVELESIEYFFD</sequence>
<protein>
    <submittedName>
        <fullName evidence="1">Uncharacterized protein</fullName>
    </submittedName>
</protein>
<dbReference type="Proteomes" id="UP000188637">
    <property type="component" value="Unassembled WGS sequence"/>
</dbReference>
<evidence type="ECO:0000313" key="2">
    <source>
        <dbReference type="Proteomes" id="UP000188637"/>
    </source>
</evidence>
<accession>A0ACC8XCK4</accession>
<organism evidence="1 2">
    <name type="scientific">Candidatus Epulonipiscium fishelsonii</name>
    <dbReference type="NCBI Taxonomy" id="77094"/>
    <lineage>
        <taxon>Bacteria</taxon>
        <taxon>Bacillati</taxon>
        <taxon>Bacillota</taxon>
        <taxon>Clostridia</taxon>
        <taxon>Lachnospirales</taxon>
        <taxon>Lachnospiraceae</taxon>
        <taxon>Candidatus Epulonipiscium</taxon>
    </lineage>
</organism>
<keyword evidence="2" id="KW-1185">Reference proteome</keyword>
<gene>
    <name evidence="1" type="ORF">AN640_08750</name>
</gene>
<dbReference type="EMBL" id="LJHD01000237">
    <property type="protein sequence ID" value="ONI40477.1"/>
    <property type="molecule type" value="Genomic_DNA"/>
</dbReference>
<comment type="caution">
    <text evidence="1">The sequence shown here is derived from an EMBL/GenBank/DDBJ whole genome shotgun (WGS) entry which is preliminary data.</text>
</comment>